<protein>
    <submittedName>
        <fullName evidence="2">Transporter</fullName>
    </submittedName>
</protein>
<name>A0A3P3W9C4_9FLAO</name>
<reference evidence="2 3" key="1">
    <citation type="submission" date="2018-11" db="EMBL/GenBank/DDBJ databases">
        <title>Flavobacterium sp. nov., YIM 102701-2 draft genome.</title>
        <authorList>
            <person name="Li G."/>
            <person name="Jiang Y."/>
        </authorList>
    </citation>
    <scope>NUCLEOTIDE SEQUENCE [LARGE SCALE GENOMIC DNA]</scope>
    <source>
        <strain evidence="2 3">YIM 102701-2</strain>
    </source>
</reference>
<dbReference type="AlphaFoldDB" id="A0A3P3W9C4"/>
<feature type="chain" id="PRO_5017922413" evidence="1">
    <location>
        <begin position="38"/>
        <end position="316"/>
    </location>
</feature>
<proteinExistence type="predicted"/>
<dbReference type="InterPro" id="IPR025737">
    <property type="entry name" value="FApF"/>
</dbReference>
<gene>
    <name evidence="2" type="ORF">EG240_06430</name>
</gene>
<comment type="caution">
    <text evidence="2">The sequence shown here is derived from an EMBL/GenBank/DDBJ whole genome shotgun (WGS) entry which is preliminary data.</text>
</comment>
<dbReference type="EMBL" id="RQVQ01000011">
    <property type="protein sequence ID" value="RRJ91304.1"/>
    <property type="molecule type" value="Genomic_DNA"/>
</dbReference>
<evidence type="ECO:0000256" key="1">
    <source>
        <dbReference type="SAM" id="SignalP"/>
    </source>
</evidence>
<sequence>MTKTNFFLSKRNMNNSIKSMKYIYLFCISLLSFAANAQYTKEINSNRPSLSMGAYSVSKSILQIEGGLGYQQDEYSNERYNNHTLIDLQFRYGAFFEQLEFVADVKFDNTRQVNFDQKNNFSGFRQTSIGAKYMVYDSYRNYVEKRNIYSWKANQRYKWRRLVPAVAVYVGADFKGDENYFPKNMPATTLKGMIITQQHINNNLSFVTNLIVENATNNDFRSYGYIATLSYGFSQNWSVFAENQGFFRKYEGVKQNFKDDCILRGGFTYLVNKNLQLDISGGTTIGNTPHKMSGQIGASWRTHKKYKQTNEVEDIL</sequence>
<evidence type="ECO:0000313" key="2">
    <source>
        <dbReference type="EMBL" id="RRJ91304.1"/>
    </source>
</evidence>
<feature type="signal peptide" evidence="1">
    <location>
        <begin position="1"/>
        <end position="37"/>
    </location>
</feature>
<dbReference type="Proteomes" id="UP000275719">
    <property type="component" value="Unassembled WGS sequence"/>
</dbReference>
<organism evidence="2 3">
    <name type="scientific">Paenimyroides tangerinum</name>
    <dbReference type="NCBI Taxonomy" id="2488728"/>
    <lineage>
        <taxon>Bacteria</taxon>
        <taxon>Pseudomonadati</taxon>
        <taxon>Bacteroidota</taxon>
        <taxon>Flavobacteriia</taxon>
        <taxon>Flavobacteriales</taxon>
        <taxon>Flavobacteriaceae</taxon>
        <taxon>Paenimyroides</taxon>
    </lineage>
</organism>
<accession>A0A3P3W9C4</accession>
<dbReference type="Pfam" id="PF13557">
    <property type="entry name" value="Phenol_MetA_deg"/>
    <property type="match status" value="1"/>
</dbReference>
<keyword evidence="1" id="KW-0732">Signal</keyword>
<evidence type="ECO:0000313" key="3">
    <source>
        <dbReference type="Proteomes" id="UP000275719"/>
    </source>
</evidence>
<keyword evidence="3" id="KW-1185">Reference proteome</keyword>